<dbReference type="CDD" id="cd12148">
    <property type="entry name" value="fungal_TF_MHR"/>
    <property type="match status" value="1"/>
</dbReference>
<accession>A0A7U2MKK1</accession>
<dbReference type="InterPro" id="IPR001138">
    <property type="entry name" value="Zn2Cys6_DnaBD"/>
</dbReference>
<dbReference type="InterPro" id="IPR036864">
    <property type="entry name" value="Zn2-C6_fun-type_DNA-bd_sf"/>
</dbReference>
<evidence type="ECO:0000256" key="5">
    <source>
        <dbReference type="SAM" id="MobiDB-lite"/>
    </source>
</evidence>
<dbReference type="CDD" id="cd00067">
    <property type="entry name" value="GAL4"/>
    <property type="match status" value="1"/>
</dbReference>
<dbReference type="GO" id="GO:0008270">
    <property type="term" value="F:zinc ion binding"/>
    <property type="evidence" value="ECO:0007669"/>
    <property type="project" value="InterPro"/>
</dbReference>
<feature type="compositionally biased region" description="Polar residues" evidence="5">
    <location>
        <begin position="126"/>
        <end position="141"/>
    </location>
</feature>
<evidence type="ECO:0000256" key="3">
    <source>
        <dbReference type="ARBA" id="ARBA00023163"/>
    </source>
</evidence>
<feature type="region of interest" description="Disordered" evidence="5">
    <location>
        <begin position="85"/>
        <end position="141"/>
    </location>
</feature>
<evidence type="ECO:0000256" key="4">
    <source>
        <dbReference type="ARBA" id="ARBA00023242"/>
    </source>
</evidence>
<evidence type="ECO:0000256" key="1">
    <source>
        <dbReference type="ARBA" id="ARBA00023015"/>
    </source>
</evidence>
<dbReference type="GO" id="GO:0003677">
    <property type="term" value="F:DNA binding"/>
    <property type="evidence" value="ECO:0007669"/>
    <property type="project" value="UniProtKB-KW"/>
</dbReference>
<dbReference type="Gene3D" id="4.10.240.10">
    <property type="entry name" value="Zn(2)-C6 fungal-type DNA-binding domain"/>
    <property type="match status" value="1"/>
</dbReference>
<dbReference type="VEuPathDB" id="FungiDB:F9C07_2281582"/>
<dbReference type="GO" id="GO:0009893">
    <property type="term" value="P:positive regulation of metabolic process"/>
    <property type="evidence" value="ECO:0007669"/>
    <property type="project" value="UniProtKB-ARBA"/>
</dbReference>
<dbReference type="EMBL" id="CP044620">
    <property type="protein sequence ID" value="QRD85461.1"/>
    <property type="molecule type" value="Genomic_DNA"/>
</dbReference>
<dbReference type="Proteomes" id="UP000596276">
    <property type="component" value="Chromosome 3"/>
</dbReference>
<feature type="compositionally biased region" description="Basic and acidic residues" evidence="5">
    <location>
        <begin position="112"/>
        <end position="125"/>
    </location>
</feature>
<dbReference type="VEuPathDB" id="FungiDB:AFLA_006699"/>
<keyword evidence="2" id="KW-0238">DNA-binding</keyword>
<dbReference type="PANTHER" id="PTHR46910">
    <property type="entry name" value="TRANSCRIPTION FACTOR PDR1"/>
    <property type="match status" value="1"/>
</dbReference>
<dbReference type="InterPro" id="IPR050987">
    <property type="entry name" value="AtrR-like"/>
</dbReference>
<name>A0A7U2MKK1_ASPFN</name>
<organism evidence="6 7">
    <name type="scientific">Aspergillus flavus (strain ATCC 200026 / FGSC A1120 / IAM 13836 / NRRL 3357 / JCM 12722 / SRRC 167)</name>
    <dbReference type="NCBI Taxonomy" id="332952"/>
    <lineage>
        <taxon>Eukaryota</taxon>
        <taxon>Fungi</taxon>
        <taxon>Dikarya</taxon>
        <taxon>Ascomycota</taxon>
        <taxon>Pezizomycotina</taxon>
        <taxon>Eurotiomycetes</taxon>
        <taxon>Eurotiomycetidae</taxon>
        <taxon>Eurotiales</taxon>
        <taxon>Aspergillaceae</taxon>
        <taxon>Aspergillus</taxon>
        <taxon>Aspergillus subgen. Circumdati</taxon>
    </lineage>
</organism>
<dbReference type="GO" id="GO:0000981">
    <property type="term" value="F:DNA-binding transcription factor activity, RNA polymerase II-specific"/>
    <property type="evidence" value="ECO:0007669"/>
    <property type="project" value="InterPro"/>
</dbReference>
<dbReference type="AlphaFoldDB" id="A0A7U2MKK1"/>
<protein>
    <recommendedName>
        <fullName evidence="8">Transcription factor domain-containing protein</fullName>
    </recommendedName>
</protein>
<evidence type="ECO:0008006" key="8">
    <source>
        <dbReference type="Google" id="ProtNLM"/>
    </source>
</evidence>
<keyword evidence="3" id="KW-0804">Transcription</keyword>
<sequence>MPPKSPFSTTNHPRCLLPYHVVHVYIDFVVSQIKCDRQFPCANCIDARVDCRRDRPKKSRGPKRSRMLSLSGRIAALESSVAALPSSQGLSPHVATGLPGKETTENDSGNTSHDRRQSESIERRSPNSLNSNARDGLTQQTSEGTRFLQRELESNPSLGTNRSSVLREAIDFVSRLSDTSKPFFATDSFETSEMRGDHEVQGFPPELLYLMTMNTEPNTMKQSFWPDHVSFQTLEGMCLSLIEGKEDQHTLTCYRVCVYMKAATLLCRLPKKDRSVPLRRRLEQSKKQYEHEVHKALSELDFLAPPSLVLLQAFLSGALFMQIQGDMSRSWTLTAFASRTLVSLNYHTIDTHLPFDGTKQDIYGALYTCYYLDKMLSVLLLRPPSLPKLRVKPADLVHLDPQLPLSASLKTMVEFAQIQEGVLDILLSHRDKNDQSVVIDKLLRDTYDIHTTIEKRQHQLPFRETTYEWVAIEFGYYALLTSVLHLNKRVAQNRSSQEDCLRASRQSLIRLRRMQDEIWMDANFLDEYPYFLTWTLLFYPLHPFFVLFCNVVCSANLDDYTLMAAVTKGISRFGEKHPSIAQVHKLFSAFLRLVGPLIHNRPRPALSQPSLEISSMMAQHPPATMHNSFGSNFAQESGANLQDRSIVGQDAQVNLDNELMWDLLDSQPWLGWIRSDALTDLPTSNLPF</sequence>
<proteinExistence type="predicted"/>
<keyword evidence="7" id="KW-1185">Reference proteome</keyword>
<keyword evidence="4" id="KW-0539">Nucleus</keyword>
<reference evidence="7" key="1">
    <citation type="journal article" date="2021" name="G3 (Bethesda)">
        <title>Chromosome assembled and annotated genome sequence of Aspergillus flavus NRRL 3357.</title>
        <authorList>
            <person name="Skerker J.M."/>
            <person name="Pianalto K.M."/>
            <person name="Mondo S.J."/>
            <person name="Yang K."/>
            <person name="Arkin A.P."/>
            <person name="Keller N.P."/>
            <person name="Grigoriev I.V."/>
            <person name="Louise Glass N.L."/>
        </authorList>
    </citation>
    <scope>NUCLEOTIDE SEQUENCE [LARGE SCALE GENOMIC DNA]</scope>
    <source>
        <strain evidence="7">ATCC 200026 / FGSC A1120 / IAM 13836 / NRRL 3357 / JCM 12722 / SRRC 167</strain>
    </source>
</reference>
<evidence type="ECO:0000313" key="7">
    <source>
        <dbReference type="Proteomes" id="UP000596276"/>
    </source>
</evidence>
<evidence type="ECO:0000313" key="6">
    <source>
        <dbReference type="EMBL" id="QRD85461.1"/>
    </source>
</evidence>
<gene>
    <name evidence="6" type="ORF">F9C07_2281582</name>
</gene>
<evidence type="ECO:0000256" key="2">
    <source>
        <dbReference type="ARBA" id="ARBA00023125"/>
    </source>
</evidence>
<keyword evidence="1" id="KW-0805">Transcription regulation</keyword>
<dbReference type="PANTHER" id="PTHR46910:SF5">
    <property type="entry name" value="ZN(II)2CYS6 TRANSCRIPTION FACTOR (EUROFUNG)"/>
    <property type="match status" value="1"/>
</dbReference>